<organism evidence="5">
    <name type="scientific">Magallana gigas</name>
    <name type="common">Pacific oyster</name>
    <name type="synonym">Crassostrea gigas</name>
    <dbReference type="NCBI Taxonomy" id="29159"/>
    <lineage>
        <taxon>Eukaryota</taxon>
        <taxon>Metazoa</taxon>
        <taxon>Spiralia</taxon>
        <taxon>Lophotrochozoa</taxon>
        <taxon>Mollusca</taxon>
        <taxon>Bivalvia</taxon>
        <taxon>Autobranchia</taxon>
        <taxon>Pteriomorphia</taxon>
        <taxon>Ostreida</taxon>
        <taxon>Ostreoidea</taxon>
        <taxon>Ostreidae</taxon>
        <taxon>Magallana</taxon>
    </lineage>
</organism>
<dbReference type="GO" id="GO:0005634">
    <property type="term" value="C:nucleus"/>
    <property type="evidence" value="ECO:0007669"/>
    <property type="project" value="TreeGrafter"/>
</dbReference>
<dbReference type="InterPro" id="IPR045886">
    <property type="entry name" value="ThiF/MoeB/HesA"/>
</dbReference>
<dbReference type="AlphaFoldDB" id="K1S6G3"/>
<gene>
    <name evidence="5" type="ORF">CGI_10010841</name>
</gene>
<evidence type="ECO:0000256" key="1">
    <source>
        <dbReference type="ARBA" id="ARBA00004906"/>
    </source>
</evidence>
<dbReference type="Pfam" id="PF09358">
    <property type="entry name" value="E1_UFD"/>
    <property type="match status" value="1"/>
</dbReference>
<sequence length="357" mass="40360">MFVKDLIINKITIHHVETLQGIKKAIVDERPTSFQDCVTFARNLFQENYNNNIRQLLFNFPPDQVTSSGAPFWSGPKRCPHPLEFDVNNTTHFDYVMSVANLRAQMYGIKQVRDPKAICDMVSKVKVPEFKPRSGIKIEVTDAEMERNQGNLDVDAVENLQKDLPPVEKVKAMKLVPIEFEKDDDTNFHMDFIVAASNLRAENYDIPPADRHKSKLIAGKIIPAIATTTALITGLVAVELIKLVQGHNKLESYKNGFVNLALPFFAFSEPIAAPKNKKEYKLEITMLSQGVSMLYSFFMPPAKRQERLGLPLSEVVKRVSKKKIPSHVKALVLELCCNDTEGEDVEVPYVKYNLPQS</sequence>
<comment type="similarity">
    <text evidence="2">Belongs to the ubiquitin-activating E1 family.</text>
</comment>
<protein>
    <submittedName>
        <fullName evidence="5">Ubiquitin-like modifier-activating enzyme 1</fullName>
    </submittedName>
</protein>
<dbReference type="SUPFAM" id="SSF69572">
    <property type="entry name" value="Activating enzymes of the ubiquitin-like proteins"/>
    <property type="match status" value="1"/>
</dbReference>
<dbReference type="InterPro" id="IPR019572">
    <property type="entry name" value="UBA_E1_SCCH"/>
</dbReference>
<dbReference type="InterPro" id="IPR035985">
    <property type="entry name" value="Ubiquitin-activating_enz"/>
</dbReference>
<dbReference type="FunFam" id="3.10.290.60:FF:000002">
    <property type="entry name" value="Ubiquitin-like modifier-activating enzyme 1"/>
    <property type="match status" value="1"/>
</dbReference>
<dbReference type="UniPathway" id="UPA00143"/>
<feature type="domain" description="Ubiquitin-activating enzyme E1 C-terminal" evidence="4">
    <location>
        <begin position="253"/>
        <end position="350"/>
    </location>
</feature>
<dbReference type="GO" id="GO:0004839">
    <property type="term" value="F:ubiquitin activating enzyme activity"/>
    <property type="evidence" value="ECO:0007669"/>
    <property type="project" value="TreeGrafter"/>
</dbReference>
<dbReference type="GO" id="GO:0006974">
    <property type="term" value="P:DNA damage response"/>
    <property type="evidence" value="ECO:0007669"/>
    <property type="project" value="TreeGrafter"/>
</dbReference>
<reference evidence="5" key="1">
    <citation type="journal article" date="2012" name="Nature">
        <title>The oyster genome reveals stress adaptation and complexity of shell formation.</title>
        <authorList>
            <person name="Zhang G."/>
            <person name="Fang X."/>
            <person name="Guo X."/>
            <person name="Li L."/>
            <person name="Luo R."/>
            <person name="Xu F."/>
            <person name="Yang P."/>
            <person name="Zhang L."/>
            <person name="Wang X."/>
            <person name="Qi H."/>
            <person name="Xiong Z."/>
            <person name="Que H."/>
            <person name="Xie Y."/>
            <person name="Holland P.W."/>
            <person name="Paps J."/>
            <person name="Zhu Y."/>
            <person name="Wu F."/>
            <person name="Chen Y."/>
            <person name="Wang J."/>
            <person name="Peng C."/>
            <person name="Meng J."/>
            <person name="Yang L."/>
            <person name="Liu J."/>
            <person name="Wen B."/>
            <person name="Zhang N."/>
            <person name="Huang Z."/>
            <person name="Zhu Q."/>
            <person name="Feng Y."/>
            <person name="Mount A."/>
            <person name="Hedgecock D."/>
            <person name="Xu Z."/>
            <person name="Liu Y."/>
            <person name="Domazet-Loso T."/>
            <person name="Du Y."/>
            <person name="Sun X."/>
            <person name="Zhang S."/>
            <person name="Liu B."/>
            <person name="Cheng P."/>
            <person name="Jiang X."/>
            <person name="Li J."/>
            <person name="Fan D."/>
            <person name="Wang W."/>
            <person name="Fu W."/>
            <person name="Wang T."/>
            <person name="Wang B."/>
            <person name="Zhang J."/>
            <person name="Peng Z."/>
            <person name="Li Y."/>
            <person name="Li N."/>
            <person name="Wang J."/>
            <person name="Chen M."/>
            <person name="He Y."/>
            <person name="Tan F."/>
            <person name="Song X."/>
            <person name="Zheng Q."/>
            <person name="Huang R."/>
            <person name="Yang H."/>
            <person name="Du X."/>
            <person name="Chen L."/>
            <person name="Yang M."/>
            <person name="Gaffney P.M."/>
            <person name="Wang S."/>
            <person name="Luo L."/>
            <person name="She Z."/>
            <person name="Ming Y."/>
            <person name="Huang W."/>
            <person name="Zhang S."/>
            <person name="Huang B."/>
            <person name="Zhang Y."/>
            <person name="Qu T."/>
            <person name="Ni P."/>
            <person name="Miao G."/>
            <person name="Wang J."/>
            <person name="Wang Q."/>
            <person name="Steinberg C.E."/>
            <person name="Wang H."/>
            <person name="Li N."/>
            <person name="Qian L."/>
            <person name="Zhang G."/>
            <person name="Li Y."/>
            <person name="Yang H."/>
            <person name="Liu X."/>
            <person name="Wang J."/>
            <person name="Yin Y."/>
            <person name="Wang J."/>
        </authorList>
    </citation>
    <scope>NUCLEOTIDE SEQUENCE [LARGE SCALE GENOMIC DNA]</scope>
    <source>
        <strain evidence="5">05x7-T-G4-1.051#20</strain>
    </source>
</reference>
<dbReference type="GO" id="GO:0006511">
    <property type="term" value="P:ubiquitin-dependent protein catabolic process"/>
    <property type="evidence" value="ECO:0007669"/>
    <property type="project" value="TreeGrafter"/>
</dbReference>
<dbReference type="Gene3D" id="1.10.10.2660">
    <property type="entry name" value="Ubiquitin-activating enzyme E1, SCCH domain"/>
    <property type="match status" value="1"/>
</dbReference>
<dbReference type="Pfam" id="PF10585">
    <property type="entry name" value="UBA_E1_SCCH"/>
    <property type="match status" value="1"/>
</dbReference>
<comment type="pathway">
    <text evidence="1">Protein modification; protein ubiquitination.</text>
</comment>
<dbReference type="EMBL" id="JH818911">
    <property type="protein sequence ID" value="EKC43011.1"/>
    <property type="molecule type" value="Genomic_DNA"/>
</dbReference>
<proteinExistence type="inferred from homology"/>
<dbReference type="SMART" id="SM00985">
    <property type="entry name" value="UBA_e1_C"/>
    <property type="match status" value="1"/>
</dbReference>
<dbReference type="PANTHER" id="PTHR10953:SF4">
    <property type="entry name" value="UBIQUITIN-ACTIVATING ENZYME E1 C-TERMINAL DOMAIN-CONTAINING PROTEIN"/>
    <property type="match status" value="1"/>
</dbReference>
<accession>K1S6G3</accession>
<dbReference type="PANTHER" id="PTHR10953">
    <property type="entry name" value="UBIQUITIN-ACTIVATING ENZYME E1"/>
    <property type="match status" value="1"/>
</dbReference>
<dbReference type="InterPro" id="IPR038252">
    <property type="entry name" value="UBA_E1_C_sf"/>
</dbReference>
<evidence type="ECO:0000259" key="4">
    <source>
        <dbReference type="SMART" id="SM00985"/>
    </source>
</evidence>
<dbReference type="HOGENOM" id="CLU_034847_0_0_1"/>
<dbReference type="Gene3D" id="3.10.290.60">
    <property type="entry name" value="Ubiquitin-activating enzyme E1, UFD domain"/>
    <property type="match status" value="1"/>
</dbReference>
<dbReference type="InParanoid" id="K1S6G3"/>
<name>K1S6G3_MAGGI</name>
<dbReference type="GO" id="GO:0005737">
    <property type="term" value="C:cytoplasm"/>
    <property type="evidence" value="ECO:0007669"/>
    <property type="project" value="TreeGrafter"/>
</dbReference>
<dbReference type="InterPro" id="IPR018965">
    <property type="entry name" value="Ub-activating_enz_E1_C"/>
</dbReference>
<dbReference type="FunFam" id="1.10.10.2660:FF:000001">
    <property type="entry name" value="Ubiquitin-activating enzyme E1 1"/>
    <property type="match status" value="1"/>
</dbReference>
<evidence type="ECO:0000256" key="2">
    <source>
        <dbReference type="ARBA" id="ARBA00005673"/>
    </source>
</evidence>
<evidence type="ECO:0000256" key="3">
    <source>
        <dbReference type="ARBA" id="ARBA00022598"/>
    </source>
</evidence>
<keyword evidence="3" id="KW-0436">Ligase</keyword>
<evidence type="ECO:0000313" key="5">
    <source>
        <dbReference type="EMBL" id="EKC43011.1"/>
    </source>
</evidence>
<dbReference type="InterPro" id="IPR042063">
    <property type="entry name" value="Ubi_acti_E1_SCCH"/>
</dbReference>